<dbReference type="RefSeq" id="WP_109056212.1">
    <property type="nucleotide sequence ID" value="NZ_QFFM01000003.1"/>
</dbReference>
<gene>
    <name evidence="4" type="ORF">DF196_01710</name>
</gene>
<organism evidence="4 5">
    <name type="scientific">Bifidobacterium callitrichidarum</name>
    <dbReference type="NCBI Taxonomy" id="2052941"/>
    <lineage>
        <taxon>Bacteria</taxon>
        <taxon>Bacillati</taxon>
        <taxon>Actinomycetota</taxon>
        <taxon>Actinomycetes</taxon>
        <taxon>Bifidobacteriales</taxon>
        <taxon>Bifidobacteriaceae</taxon>
        <taxon>Bifidobacterium</taxon>
    </lineage>
</organism>
<keyword evidence="2" id="KW-0472">Membrane</keyword>
<evidence type="ECO:0000313" key="4">
    <source>
        <dbReference type="EMBL" id="PWG66643.1"/>
    </source>
</evidence>
<keyword evidence="2" id="KW-0812">Transmembrane</keyword>
<feature type="transmembrane region" description="Helical" evidence="2">
    <location>
        <begin position="789"/>
        <end position="809"/>
    </location>
</feature>
<protein>
    <submittedName>
        <fullName evidence="4">Uncharacterized protein</fullName>
    </submittedName>
</protein>
<dbReference type="AlphaFoldDB" id="A0A2U2NC09"/>
<dbReference type="EMBL" id="QFFM01000003">
    <property type="protein sequence ID" value="PWG66643.1"/>
    <property type="molecule type" value="Genomic_DNA"/>
</dbReference>
<dbReference type="SUPFAM" id="SSF51126">
    <property type="entry name" value="Pectin lyase-like"/>
    <property type="match status" value="1"/>
</dbReference>
<evidence type="ECO:0000256" key="1">
    <source>
        <dbReference type="SAM" id="MobiDB-lite"/>
    </source>
</evidence>
<proteinExistence type="predicted"/>
<name>A0A2U2NC09_9BIFI</name>
<reference evidence="4 5" key="1">
    <citation type="journal article" date="2018" name="Int. J. Syst. Evol. Microbiol.">
        <title>Bifidobacterium callitrichidarum sp. nov. from the faeces of the emperor tamarin (Saguinus imperator).</title>
        <authorList>
            <person name="Modesto M."/>
            <person name="Michelini S."/>
            <person name="Sansosti M.C."/>
            <person name="De Filippo C."/>
            <person name="Cavalieri D."/>
            <person name="Qvirist L."/>
            <person name="Andlid T."/>
            <person name="Spiezio C."/>
            <person name="Sandri C."/>
            <person name="Pascarelli S."/>
            <person name="Sgorbati B."/>
            <person name="Mattarelli P."/>
        </authorList>
    </citation>
    <scope>NUCLEOTIDE SEQUENCE [LARGE SCALE GENOMIC DNA]</scope>
    <source>
        <strain evidence="4 5">TRI 5</strain>
    </source>
</reference>
<evidence type="ECO:0000256" key="3">
    <source>
        <dbReference type="SAM" id="SignalP"/>
    </source>
</evidence>
<dbReference type="InterPro" id="IPR011050">
    <property type="entry name" value="Pectin_lyase_fold/virulence"/>
</dbReference>
<dbReference type="PROSITE" id="PS51257">
    <property type="entry name" value="PROKAR_LIPOPROTEIN"/>
    <property type="match status" value="1"/>
</dbReference>
<comment type="caution">
    <text evidence="4">The sequence shown here is derived from an EMBL/GenBank/DDBJ whole genome shotgun (WGS) entry which is preliminary data.</text>
</comment>
<keyword evidence="2" id="KW-1133">Transmembrane helix</keyword>
<accession>A0A2U2NC09</accession>
<feature type="compositionally biased region" description="Polar residues" evidence="1">
    <location>
        <begin position="30"/>
        <end position="45"/>
    </location>
</feature>
<feature type="chain" id="PRO_5015694921" evidence="3">
    <location>
        <begin position="30"/>
        <end position="816"/>
    </location>
</feature>
<evidence type="ECO:0000256" key="2">
    <source>
        <dbReference type="SAM" id="Phobius"/>
    </source>
</evidence>
<sequence>MANSIYKTSIAMTAIIASLGCGMTTSAMADQTTPQSDQVVSQSVEAPTADTKTTDTPATGTKDDTPAATTVAKIGDTAYTTLADAVKAAKDGDTITLTGKITGNTTIDKKIILQGTDGNQVNGTITVTAAGATVRNVSFVFDQDTTKGDKTDMRGAALSQLIVKADNVTVEANSFTITRDANTTRQLNAVWVQNAKTTKITGNNFNIATHARYLTDQTKTGTDSWSWVAVNLIGGVDKTGASTVSDVTITRNTMTVGEGDRLDAAKLPEASKGKNLSGQVNLLVANGNDTARQGVTNVTVSNNTVVNASKLADTDANLYGLTLMGTSAVNVSNNTFAGTVAVATSHWGTQAGSLGLTYTGNTDNTSKGVSFGSGSYAGTVDYSDNTGTAGATLVKTDNGTFTTISESVDASKDGHLTLLGDFSEKFIVPEGRSPIIDLNGHSLSGDIENNGTLTLTDSSEAQTGTASGAITGKGKLTITGGKYAKLPDGATIPEGYGTVTDKDGVTSVVKAVINTEKPTVEISAKDGKIDEKQIIALTGATVNLPGYDLKVTDMKPVNDLIEANKTGQATVELQIMKDGKTIGDPITVTVNVTGETVPVHVTVKNDKITVNVKDGKLDEATLLKLVEAKADNDGATLSVDAKQLEALNQAIDTNTAGDVVVGVIATLGDSTDTTPVTVTVQAIDFTANDFDWKLTDGYLTADKILELAKPTIKLDGYKYTIDSKQVDALNALIDAKKPTKAIISITASGENLPTLTKTVTINLTDTKPSTDDAKKDEQGDKLAHTGVTLGYGMAFAGLLSMAGVAATLLRKRLTNK</sequence>
<evidence type="ECO:0000313" key="5">
    <source>
        <dbReference type="Proteomes" id="UP000245876"/>
    </source>
</evidence>
<dbReference type="Proteomes" id="UP000245876">
    <property type="component" value="Unassembled WGS sequence"/>
</dbReference>
<keyword evidence="5" id="KW-1185">Reference proteome</keyword>
<feature type="signal peptide" evidence="3">
    <location>
        <begin position="1"/>
        <end position="29"/>
    </location>
</feature>
<feature type="compositionally biased region" description="Low complexity" evidence="1">
    <location>
        <begin position="46"/>
        <end position="65"/>
    </location>
</feature>
<keyword evidence="3" id="KW-0732">Signal</keyword>
<feature type="region of interest" description="Disordered" evidence="1">
    <location>
        <begin position="30"/>
        <end position="65"/>
    </location>
</feature>